<dbReference type="InterPro" id="IPR053191">
    <property type="entry name" value="DcsG_Biosynth_Enzyme"/>
</dbReference>
<dbReference type="PANTHER" id="PTHR39217:SF1">
    <property type="entry name" value="GLUTATHIONE SYNTHETASE"/>
    <property type="match status" value="1"/>
</dbReference>
<dbReference type="GO" id="GO:0016874">
    <property type="term" value="F:ligase activity"/>
    <property type="evidence" value="ECO:0007669"/>
    <property type="project" value="UniProtKB-KW"/>
</dbReference>
<proteinExistence type="predicted"/>
<dbReference type="PANTHER" id="PTHR39217">
    <property type="match status" value="1"/>
</dbReference>
<reference evidence="2" key="1">
    <citation type="journal article" date="2019" name="Int. J. Syst. Evol. Microbiol.">
        <title>The Global Catalogue of Microorganisms (GCM) 10K type strain sequencing project: providing services to taxonomists for standard genome sequencing and annotation.</title>
        <authorList>
            <consortium name="The Broad Institute Genomics Platform"/>
            <consortium name="The Broad Institute Genome Sequencing Center for Infectious Disease"/>
            <person name="Wu L."/>
            <person name="Ma J."/>
        </authorList>
    </citation>
    <scope>NUCLEOTIDE SEQUENCE [LARGE SCALE GENOMIC DNA]</scope>
    <source>
        <strain evidence="2">JCM 3369</strain>
    </source>
</reference>
<dbReference type="RefSeq" id="WP_122824660.1">
    <property type="nucleotide sequence ID" value="NZ_CP033325.1"/>
</dbReference>
<accession>A0ABV9DCR7</accession>
<dbReference type="Proteomes" id="UP001595955">
    <property type="component" value="Unassembled WGS sequence"/>
</dbReference>
<sequence length="304" mass="33524">MPKPRVTLATCTETGRLDDDEQGLPDALAERGIDPSVAAWDDDSMDWDDAGIVIVRSVHNYATRRADFLNWAGSMRKLLNNADVLTWNTDKHYLLELAQRGMPTIGTVWLEPERGLTKHQVHTRFPSQGDFVVKPAVSAGARDTGRYTAVDASSRMKAIQHAYALLSEGRSVMVQRYLDSVDVRGETALIYMNGILSHAVEKEAMLHGPRESGENAPREVAHARQPTPEELRLGEVVRAAVHSYMKDRMGRDAQLLFNRVDVVEGDGGLPTVMEVSLVDASLYLGTAPGALDNFADAIAARVFW</sequence>
<protein>
    <submittedName>
        <fullName evidence="1">RimK family alpha-L-glutamate ligase</fullName>
    </submittedName>
</protein>
<evidence type="ECO:0000313" key="1">
    <source>
        <dbReference type="EMBL" id="MFC4556546.1"/>
    </source>
</evidence>
<organism evidence="1 2">
    <name type="scientific">Georgenia faecalis</name>
    <dbReference type="NCBI Taxonomy" id="2483799"/>
    <lineage>
        <taxon>Bacteria</taxon>
        <taxon>Bacillati</taxon>
        <taxon>Actinomycetota</taxon>
        <taxon>Actinomycetes</taxon>
        <taxon>Micrococcales</taxon>
        <taxon>Bogoriellaceae</taxon>
        <taxon>Georgenia</taxon>
    </lineage>
</organism>
<dbReference type="SUPFAM" id="SSF56059">
    <property type="entry name" value="Glutathione synthetase ATP-binding domain-like"/>
    <property type="match status" value="1"/>
</dbReference>
<name>A0ABV9DCR7_9MICO</name>
<gene>
    <name evidence="1" type="ORF">ACFO3F_14960</name>
</gene>
<evidence type="ECO:0000313" key="2">
    <source>
        <dbReference type="Proteomes" id="UP001595955"/>
    </source>
</evidence>
<keyword evidence="1" id="KW-0436">Ligase</keyword>
<comment type="caution">
    <text evidence="1">The sequence shown here is derived from an EMBL/GenBank/DDBJ whole genome shotgun (WGS) entry which is preliminary data.</text>
</comment>
<dbReference type="EMBL" id="JBHSGF010000014">
    <property type="protein sequence ID" value="MFC4556546.1"/>
    <property type="molecule type" value="Genomic_DNA"/>
</dbReference>
<keyword evidence="2" id="KW-1185">Reference proteome</keyword>